<organism evidence="2">
    <name type="scientific">Panicum hallii</name>
    <dbReference type="NCBI Taxonomy" id="206008"/>
    <lineage>
        <taxon>Eukaryota</taxon>
        <taxon>Viridiplantae</taxon>
        <taxon>Streptophyta</taxon>
        <taxon>Embryophyta</taxon>
        <taxon>Tracheophyta</taxon>
        <taxon>Spermatophyta</taxon>
        <taxon>Magnoliopsida</taxon>
        <taxon>Liliopsida</taxon>
        <taxon>Poales</taxon>
        <taxon>Poaceae</taxon>
        <taxon>PACMAD clade</taxon>
        <taxon>Panicoideae</taxon>
        <taxon>Panicodae</taxon>
        <taxon>Paniceae</taxon>
        <taxon>Panicinae</taxon>
        <taxon>Panicum</taxon>
        <taxon>Panicum sect. Panicum</taxon>
    </lineage>
</organism>
<name>A0A2T8I9M7_9POAL</name>
<dbReference type="Proteomes" id="UP000243499">
    <property type="component" value="Chromosome 8"/>
</dbReference>
<dbReference type="AlphaFoldDB" id="A0A2T8I9M7"/>
<accession>A0A2T8I9M7</accession>
<proteinExistence type="predicted"/>
<evidence type="ECO:0000313" key="2">
    <source>
        <dbReference type="EMBL" id="PVH34374.1"/>
    </source>
</evidence>
<evidence type="ECO:0000256" key="1">
    <source>
        <dbReference type="SAM" id="MobiDB-lite"/>
    </source>
</evidence>
<dbReference type="EMBL" id="CM008053">
    <property type="protein sequence ID" value="PVH34374.1"/>
    <property type="molecule type" value="Genomic_DNA"/>
</dbReference>
<feature type="region of interest" description="Disordered" evidence="1">
    <location>
        <begin position="24"/>
        <end position="49"/>
    </location>
</feature>
<dbReference type="Gramene" id="PVH34374">
    <property type="protein sequence ID" value="PVH34374"/>
    <property type="gene ID" value="PAHAL_8G207900"/>
</dbReference>
<feature type="compositionally biased region" description="Acidic residues" evidence="1">
    <location>
        <begin position="30"/>
        <end position="44"/>
    </location>
</feature>
<gene>
    <name evidence="2" type="ORF">PAHAL_8G207900</name>
</gene>
<reference evidence="2" key="1">
    <citation type="submission" date="2018-04" db="EMBL/GenBank/DDBJ databases">
        <title>WGS assembly of Panicum hallii.</title>
        <authorList>
            <person name="Lovell J."/>
            <person name="Jenkins J."/>
            <person name="Lowry D."/>
            <person name="Mamidi S."/>
            <person name="Sreedasyam A."/>
            <person name="Weng X."/>
            <person name="Barry K."/>
            <person name="Bonette J."/>
            <person name="Campitelli B."/>
            <person name="Daum C."/>
            <person name="Gordon S."/>
            <person name="Gould B."/>
            <person name="Lipzen A."/>
            <person name="Macqueen A."/>
            <person name="Palacio-Mejia J."/>
            <person name="Plott C."/>
            <person name="Shakirov E."/>
            <person name="Shu S."/>
            <person name="Yoshinaga Y."/>
            <person name="Zane M."/>
            <person name="Rokhsar D."/>
            <person name="Grimwood J."/>
            <person name="Schmutz J."/>
            <person name="Juenger T."/>
        </authorList>
    </citation>
    <scope>NUCLEOTIDE SEQUENCE [LARGE SCALE GENOMIC DNA]</scope>
    <source>
        <strain evidence="2">FIL2</strain>
    </source>
</reference>
<protein>
    <submittedName>
        <fullName evidence="2">Uncharacterized protein</fullName>
    </submittedName>
</protein>
<sequence>MATRRRRGFPYYCRPEIEDEVNDILNSSSDSDDVEMFECDDDSNESDKKKFKYGNKPKDAFTFSVTGFSTVLQSLTPDQRKIIERYGFGSPLEFDKCFVPNQFAKWVASVVDYKSGDIVVDGKVISLRNLFILFLTSLSVDPLSPLIPFLAKLLFCISFRRVQSSQYLFC</sequence>